<proteinExistence type="predicted"/>
<comment type="caution">
    <text evidence="2">The sequence shown here is derived from an EMBL/GenBank/DDBJ whole genome shotgun (WGS) entry which is preliminary data.</text>
</comment>
<dbReference type="Proteomes" id="UP000747542">
    <property type="component" value="Unassembled WGS sequence"/>
</dbReference>
<gene>
    <name evidence="2" type="ORF">Hamer_G005827</name>
</gene>
<feature type="region of interest" description="Disordered" evidence="1">
    <location>
        <begin position="1"/>
        <end position="36"/>
    </location>
</feature>
<feature type="compositionally biased region" description="Acidic residues" evidence="1">
    <location>
        <begin position="117"/>
        <end position="131"/>
    </location>
</feature>
<sequence>MYNVLGPGGIPKSAARQIPAGRHFTPDQAPIRGRGRKRLRNVLTRMEEMTGPLAVLRTCQQKDIRIKVRFIKWGDPLVPLLTPPHPTLPYPIPLHPIPPDPTPPPQSLVKKNRGGGEEDCDKGEEESVKEE</sequence>
<accession>A0A8J5JQL3</accession>
<evidence type="ECO:0000313" key="2">
    <source>
        <dbReference type="EMBL" id="KAG7157404.1"/>
    </source>
</evidence>
<feature type="region of interest" description="Disordered" evidence="1">
    <location>
        <begin position="84"/>
        <end position="131"/>
    </location>
</feature>
<keyword evidence="3" id="KW-1185">Reference proteome</keyword>
<organism evidence="2 3">
    <name type="scientific">Homarus americanus</name>
    <name type="common">American lobster</name>
    <dbReference type="NCBI Taxonomy" id="6706"/>
    <lineage>
        <taxon>Eukaryota</taxon>
        <taxon>Metazoa</taxon>
        <taxon>Ecdysozoa</taxon>
        <taxon>Arthropoda</taxon>
        <taxon>Crustacea</taxon>
        <taxon>Multicrustacea</taxon>
        <taxon>Malacostraca</taxon>
        <taxon>Eumalacostraca</taxon>
        <taxon>Eucarida</taxon>
        <taxon>Decapoda</taxon>
        <taxon>Pleocyemata</taxon>
        <taxon>Astacidea</taxon>
        <taxon>Nephropoidea</taxon>
        <taxon>Nephropidae</taxon>
        <taxon>Homarus</taxon>
    </lineage>
</organism>
<dbReference type="AlphaFoldDB" id="A0A8J5JQL3"/>
<reference evidence="2" key="1">
    <citation type="journal article" date="2021" name="Sci. Adv.">
        <title>The American lobster genome reveals insights on longevity, neural, and immune adaptations.</title>
        <authorList>
            <person name="Polinski J.M."/>
            <person name="Zimin A.V."/>
            <person name="Clark K.F."/>
            <person name="Kohn A.B."/>
            <person name="Sadowski N."/>
            <person name="Timp W."/>
            <person name="Ptitsyn A."/>
            <person name="Khanna P."/>
            <person name="Romanova D.Y."/>
            <person name="Williams P."/>
            <person name="Greenwood S.J."/>
            <person name="Moroz L.L."/>
            <person name="Walt D.R."/>
            <person name="Bodnar A.G."/>
        </authorList>
    </citation>
    <scope>NUCLEOTIDE SEQUENCE</scope>
    <source>
        <strain evidence="2">GMGI-L3</strain>
    </source>
</reference>
<evidence type="ECO:0000313" key="3">
    <source>
        <dbReference type="Proteomes" id="UP000747542"/>
    </source>
</evidence>
<dbReference type="EMBL" id="JAHLQT010037514">
    <property type="protein sequence ID" value="KAG7157404.1"/>
    <property type="molecule type" value="Genomic_DNA"/>
</dbReference>
<feature type="compositionally biased region" description="Pro residues" evidence="1">
    <location>
        <begin position="84"/>
        <end position="106"/>
    </location>
</feature>
<evidence type="ECO:0000256" key="1">
    <source>
        <dbReference type="SAM" id="MobiDB-lite"/>
    </source>
</evidence>
<protein>
    <submittedName>
        <fullName evidence="2">Uncharacterized protein</fullName>
    </submittedName>
</protein>
<name>A0A8J5JQL3_HOMAM</name>